<feature type="region of interest" description="Disordered" evidence="1">
    <location>
        <begin position="16"/>
        <end position="37"/>
    </location>
</feature>
<proteinExistence type="predicted"/>
<protein>
    <submittedName>
        <fullName evidence="2">Os06g0712250 protein</fullName>
    </submittedName>
</protein>
<feature type="compositionally biased region" description="Basic and acidic residues" evidence="1">
    <location>
        <begin position="89"/>
        <end position="100"/>
    </location>
</feature>
<reference evidence="2 3" key="3">
    <citation type="journal article" date="2013" name="Rice">
        <title>Improvement of the Oryza sativa Nipponbare reference genome using next generation sequence and optical map data.</title>
        <authorList>
            <person name="Kawahara Y."/>
            <person name="de la Bastide M."/>
            <person name="Hamilton J.P."/>
            <person name="Kanamori H."/>
            <person name="McCombie W.R."/>
            <person name="Ouyang S."/>
            <person name="Schwartz D.C."/>
            <person name="Tanaka T."/>
            <person name="Wu J."/>
            <person name="Zhou S."/>
            <person name="Childs K.L."/>
            <person name="Davidson R.M."/>
            <person name="Lin H."/>
            <person name="Quesada-Ocampo L."/>
            <person name="Vaillancourt B."/>
            <person name="Sakai H."/>
            <person name="Lee S.S."/>
            <person name="Kim J."/>
            <person name="Numa H."/>
            <person name="Itoh T."/>
            <person name="Buell C.R."/>
            <person name="Matsumoto T."/>
        </authorList>
    </citation>
    <scope>NUCLEOTIDE SEQUENCE [LARGE SCALE GENOMIC DNA]</scope>
    <source>
        <strain evidence="3">cv. Nipponbare</strain>
    </source>
</reference>
<reference evidence="2 3" key="2">
    <citation type="journal article" date="2013" name="Plant Cell Physiol.">
        <title>Rice Annotation Project Database (RAP-DB): an integrative and interactive database for rice genomics.</title>
        <authorList>
            <person name="Sakai H."/>
            <person name="Lee S.S."/>
            <person name="Tanaka T."/>
            <person name="Numa H."/>
            <person name="Kim J."/>
            <person name="Kawahara Y."/>
            <person name="Wakimoto H."/>
            <person name="Yang C.C."/>
            <person name="Iwamoto M."/>
            <person name="Abe T."/>
            <person name="Yamada Y."/>
            <person name="Muto A."/>
            <person name="Inokuchi H."/>
            <person name="Ikemura T."/>
            <person name="Matsumoto T."/>
            <person name="Sasaki T."/>
            <person name="Itoh T."/>
        </authorList>
    </citation>
    <scope>NUCLEOTIDE SEQUENCE [LARGE SCALE GENOMIC DNA]</scope>
    <source>
        <strain evidence="3">cv. Nipponbare</strain>
    </source>
</reference>
<name>A0A0P0X1E3_ORYSJ</name>
<organism evidence="2 3">
    <name type="scientific">Oryza sativa subsp. japonica</name>
    <name type="common">Rice</name>
    <dbReference type="NCBI Taxonomy" id="39947"/>
    <lineage>
        <taxon>Eukaryota</taxon>
        <taxon>Viridiplantae</taxon>
        <taxon>Streptophyta</taxon>
        <taxon>Embryophyta</taxon>
        <taxon>Tracheophyta</taxon>
        <taxon>Spermatophyta</taxon>
        <taxon>Magnoliopsida</taxon>
        <taxon>Liliopsida</taxon>
        <taxon>Poales</taxon>
        <taxon>Poaceae</taxon>
        <taxon>BOP clade</taxon>
        <taxon>Oryzoideae</taxon>
        <taxon>Oryzeae</taxon>
        <taxon>Oryzinae</taxon>
        <taxon>Oryza</taxon>
        <taxon>Oryza sativa</taxon>
    </lineage>
</organism>
<evidence type="ECO:0000313" key="2">
    <source>
        <dbReference type="EMBL" id="BAS99460.1"/>
    </source>
</evidence>
<feature type="compositionally biased region" description="Basic and acidic residues" evidence="1">
    <location>
        <begin position="142"/>
        <end position="152"/>
    </location>
</feature>
<feature type="compositionally biased region" description="Gly residues" evidence="1">
    <location>
        <begin position="160"/>
        <end position="173"/>
    </location>
</feature>
<dbReference type="Gramene" id="Os06t0712250-00">
    <property type="protein sequence ID" value="Os06t0712250-00"/>
    <property type="gene ID" value="Os06g0712250"/>
</dbReference>
<dbReference type="PaxDb" id="39947-A0A0P0X1E3"/>
<accession>A0A0P0X1E3</accession>
<dbReference type="EMBL" id="AP014962">
    <property type="protein sequence ID" value="BAS99460.1"/>
    <property type="molecule type" value="Genomic_DNA"/>
</dbReference>
<evidence type="ECO:0000256" key="1">
    <source>
        <dbReference type="SAM" id="MobiDB-lite"/>
    </source>
</evidence>
<keyword evidence="3" id="KW-1185">Reference proteome</keyword>
<feature type="region of interest" description="Disordered" evidence="1">
    <location>
        <begin position="66"/>
        <end position="125"/>
    </location>
</feature>
<dbReference type="InParanoid" id="A0A0P0X1E3"/>
<sequence>MQRAEIRVIHMRRRRHAGMGPAPSCAARSRTSTHPRSATHVAAYPTAMESPNSTSLAAATGAHTSALTSSYAPHHPGVPLRNGSAGDTPRGDHHAGRSSDRNANGSPPPPPSPPHTVGDSSSSSSWLWCPAWPLVVGVGEMESERSGVEREAGLGFREAMGGGGEARGGGGGRPAMEERE</sequence>
<dbReference type="Proteomes" id="UP000059680">
    <property type="component" value="Chromosome 6"/>
</dbReference>
<gene>
    <name evidence="2" type="ordered locus">Os06g0712250</name>
    <name evidence="2" type="ORF">OSNPB_060712250</name>
</gene>
<reference evidence="3" key="1">
    <citation type="journal article" date="2005" name="Nature">
        <title>The map-based sequence of the rice genome.</title>
        <authorList>
            <consortium name="International rice genome sequencing project (IRGSP)"/>
            <person name="Matsumoto T."/>
            <person name="Wu J."/>
            <person name="Kanamori H."/>
            <person name="Katayose Y."/>
            <person name="Fujisawa M."/>
            <person name="Namiki N."/>
            <person name="Mizuno H."/>
            <person name="Yamamoto K."/>
            <person name="Antonio B.A."/>
            <person name="Baba T."/>
            <person name="Sakata K."/>
            <person name="Nagamura Y."/>
            <person name="Aoki H."/>
            <person name="Arikawa K."/>
            <person name="Arita K."/>
            <person name="Bito T."/>
            <person name="Chiden Y."/>
            <person name="Fujitsuka N."/>
            <person name="Fukunaka R."/>
            <person name="Hamada M."/>
            <person name="Harada C."/>
            <person name="Hayashi A."/>
            <person name="Hijishita S."/>
            <person name="Honda M."/>
            <person name="Hosokawa S."/>
            <person name="Ichikawa Y."/>
            <person name="Idonuma A."/>
            <person name="Iijima M."/>
            <person name="Ikeda M."/>
            <person name="Ikeno M."/>
            <person name="Ito K."/>
            <person name="Ito S."/>
            <person name="Ito T."/>
            <person name="Ito Y."/>
            <person name="Ito Y."/>
            <person name="Iwabuchi A."/>
            <person name="Kamiya K."/>
            <person name="Karasawa W."/>
            <person name="Kurita K."/>
            <person name="Katagiri S."/>
            <person name="Kikuta A."/>
            <person name="Kobayashi H."/>
            <person name="Kobayashi N."/>
            <person name="Machita K."/>
            <person name="Maehara T."/>
            <person name="Masukawa M."/>
            <person name="Mizubayashi T."/>
            <person name="Mukai Y."/>
            <person name="Nagasaki H."/>
            <person name="Nagata Y."/>
            <person name="Naito S."/>
            <person name="Nakashima M."/>
            <person name="Nakama Y."/>
            <person name="Nakamichi Y."/>
            <person name="Nakamura M."/>
            <person name="Meguro A."/>
            <person name="Negishi M."/>
            <person name="Ohta I."/>
            <person name="Ohta T."/>
            <person name="Okamoto M."/>
            <person name="Ono N."/>
            <person name="Saji S."/>
            <person name="Sakaguchi M."/>
            <person name="Sakai K."/>
            <person name="Shibata M."/>
            <person name="Shimokawa T."/>
            <person name="Song J."/>
            <person name="Takazaki Y."/>
            <person name="Terasawa K."/>
            <person name="Tsugane M."/>
            <person name="Tsuji K."/>
            <person name="Ueda S."/>
            <person name="Waki K."/>
            <person name="Yamagata H."/>
            <person name="Yamamoto M."/>
            <person name="Yamamoto S."/>
            <person name="Yamane H."/>
            <person name="Yoshiki S."/>
            <person name="Yoshihara R."/>
            <person name="Yukawa K."/>
            <person name="Zhong H."/>
            <person name="Yano M."/>
            <person name="Yuan Q."/>
            <person name="Ouyang S."/>
            <person name="Liu J."/>
            <person name="Jones K.M."/>
            <person name="Gansberger K."/>
            <person name="Moffat K."/>
            <person name="Hill J."/>
            <person name="Bera J."/>
            <person name="Fadrosh D."/>
            <person name="Jin S."/>
            <person name="Johri S."/>
            <person name="Kim M."/>
            <person name="Overton L."/>
            <person name="Reardon M."/>
            <person name="Tsitrin T."/>
            <person name="Vuong H."/>
            <person name="Weaver B."/>
            <person name="Ciecko A."/>
            <person name="Tallon L."/>
            <person name="Jackson J."/>
            <person name="Pai G."/>
            <person name="Aken S.V."/>
            <person name="Utterback T."/>
            <person name="Reidmuller S."/>
            <person name="Feldblyum T."/>
            <person name="Hsiao J."/>
            <person name="Zismann V."/>
            <person name="Iobst S."/>
            <person name="de Vazeille A.R."/>
            <person name="Buell C.R."/>
            <person name="Ying K."/>
            <person name="Li Y."/>
            <person name="Lu T."/>
            <person name="Huang Y."/>
            <person name="Zhao Q."/>
            <person name="Feng Q."/>
            <person name="Zhang L."/>
            <person name="Zhu J."/>
            <person name="Weng Q."/>
            <person name="Mu J."/>
            <person name="Lu Y."/>
            <person name="Fan D."/>
            <person name="Liu Y."/>
            <person name="Guan J."/>
            <person name="Zhang Y."/>
            <person name="Yu S."/>
            <person name="Liu X."/>
            <person name="Zhang Y."/>
            <person name="Hong G."/>
            <person name="Han B."/>
            <person name="Choisne N."/>
            <person name="Demange N."/>
            <person name="Orjeda G."/>
            <person name="Samain S."/>
            <person name="Cattolico L."/>
            <person name="Pelletier E."/>
            <person name="Couloux A."/>
            <person name="Segurens B."/>
            <person name="Wincker P."/>
            <person name="D'Hont A."/>
            <person name="Scarpelli C."/>
            <person name="Weissenbach J."/>
            <person name="Salanoubat M."/>
            <person name="Quetier F."/>
            <person name="Yu Y."/>
            <person name="Kim H.R."/>
            <person name="Rambo T."/>
            <person name="Currie J."/>
            <person name="Collura K."/>
            <person name="Luo M."/>
            <person name="Yang T."/>
            <person name="Ammiraju J.S.S."/>
            <person name="Engler F."/>
            <person name="Soderlund C."/>
            <person name="Wing R.A."/>
            <person name="Palmer L.E."/>
            <person name="de la Bastide M."/>
            <person name="Spiegel L."/>
            <person name="Nascimento L."/>
            <person name="Zutavern T."/>
            <person name="O'Shaughnessy A."/>
            <person name="Dike S."/>
            <person name="Dedhia N."/>
            <person name="Preston R."/>
            <person name="Balija V."/>
            <person name="McCombie W.R."/>
            <person name="Chow T."/>
            <person name="Chen H."/>
            <person name="Chung M."/>
            <person name="Chen C."/>
            <person name="Shaw J."/>
            <person name="Wu H."/>
            <person name="Hsiao K."/>
            <person name="Chao Y."/>
            <person name="Chu M."/>
            <person name="Cheng C."/>
            <person name="Hour A."/>
            <person name="Lee P."/>
            <person name="Lin S."/>
            <person name="Lin Y."/>
            <person name="Liou J."/>
            <person name="Liu S."/>
            <person name="Hsing Y."/>
            <person name="Raghuvanshi S."/>
            <person name="Mohanty A."/>
            <person name="Bharti A.K."/>
            <person name="Gaur A."/>
            <person name="Gupta V."/>
            <person name="Kumar D."/>
            <person name="Ravi V."/>
            <person name="Vij S."/>
            <person name="Kapur A."/>
            <person name="Khurana P."/>
            <person name="Khurana P."/>
            <person name="Khurana J.P."/>
            <person name="Tyagi A.K."/>
            <person name="Gaikwad K."/>
            <person name="Singh A."/>
            <person name="Dalal V."/>
            <person name="Srivastava S."/>
            <person name="Dixit A."/>
            <person name="Pal A.K."/>
            <person name="Ghazi I.A."/>
            <person name="Yadav M."/>
            <person name="Pandit A."/>
            <person name="Bhargava A."/>
            <person name="Sureshbabu K."/>
            <person name="Batra K."/>
            <person name="Sharma T.R."/>
            <person name="Mohapatra T."/>
            <person name="Singh N.K."/>
            <person name="Messing J."/>
            <person name="Nelson A.B."/>
            <person name="Fuks G."/>
            <person name="Kavchok S."/>
            <person name="Keizer G."/>
            <person name="Linton E."/>
            <person name="Llaca V."/>
            <person name="Song R."/>
            <person name="Tanyolac B."/>
            <person name="Young S."/>
            <person name="Ho-Il K."/>
            <person name="Hahn J.H."/>
            <person name="Sangsakoo G."/>
            <person name="Vanavichit A."/>
            <person name="de Mattos Luiz.A.T."/>
            <person name="Zimmer P.D."/>
            <person name="Malone G."/>
            <person name="Dellagostin O."/>
            <person name="de Oliveira A.C."/>
            <person name="Bevan M."/>
            <person name="Bancroft I."/>
            <person name="Minx P."/>
            <person name="Cordum H."/>
            <person name="Wilson R."/>
            <person name="Cheng Z."/>
            <person name="Jin W."/>
            <person name="Jiang J."/>
            <person name="Leong S.A."/>
            <person name="Iwama H."/>
            <person name="Gojobori T."/>
            <person name="Itoh T."/>
            <person name="Niimura Y."/>
            <person name="Fujii Y."/>
            <person name="Habara T."/>
            <person name="Sakai H."/>
            <person name="Sato Y."/>
            <person name="Wilson G."/>
            <person name="Kumar K."/>
            <person name="McCouch S."/>
            <person name="Juretic N."/>
            <person name="Hoen D."/>
            <person name="Wright S."/>
            <person name="Bruskiewich R."/>
            <person name="Bureau T."/>
            <person name="Miyao A."/>
            <person name="Hirochika H."/>
            <person name="Nishikawa T."/>
            <person name="Kadowaki K."/>
            <person name="Sugiura M."/>
            <person name="Burr B."/>
            <person name="Sasaki T."/>
        </authorList>
    </citation>
    <scope>NUCLEOTIDE SEQUENCE [LARGE SCALE GENOMIC DNA]</scope>
    <source>
        <strain evidence="3">cv. Nipponbare</strain>
    </source>
</reference>
<feature type="region of interest" description="Disordered" evidence="1">
    <location>
        <begin position="142"/>
        <end position="180"/>
    </location>
</feature>
<dbReference type="AlphaFoldDB" id="A0A0P0X1E3"/>
<dbReference type="FunCoup" id="A0A0P0X1E3">
    <property type="interactions" value="331"/>
</dbReference>
<evidence type="ECO:0000313" key="3">
    <source>
        <dbReference type="Proteomes" id="UP000059680"/>
    </source>
</evidence>